<keyword evidence="4" id="KW-0482">Metalloprotease</keyword>
<dbReference type="EMBL" id="SWCI01000002">
    <property type="protein sequence ID" value="TKB50554.1"/>
    <property type="molecule type" value="Genomic_DNA"/>
</dbReference>
<keyword evidence="6" id="KW-1185">Reference proteome</keyword>
<keyword evidence="2" id="KW-0645">Protease</keyword>
<dbReference type="GO" id="GO:0080164">
    <property type="term" value="P:regulation of nitric oxide metabolic process"/>
    <property type="evidence" value="ECO:0007669"/>
    <property type="project" value="TreeGrafter"/>
</dbReference>
<evidence type="ECO:0000256" key="2">
    <source>
        <dbReference type="ARBA" id="ARBA00022670"/>
    </source>
</evidence>
<comment type="cofactor">
    <cofactor evidence="1">
        <name>Zn(2+)</name>
        <dbReference type="ChEBI" id="CHEBI:29105"/>
    </cofactor>
</comment>
<dbReference type="Proteomes" id="UP000305674">
    <property type="component" value="Unassembled WGS sequence"/>
</dbReference>
<dbReference type="GO" id="GO:0006508">
    <property type="term" value="P:proteolysis"/>
    <property type="evidence" value="ECO:0007669"/>
    <property type="project" value="UniProtKB-KW"/>
</dbReference>
<dbReference type="OrthoDB" id="9785840at2"/>
<reference evidence="5 6" key="1">
    <citation type="submission" date="2019-04" db="EMBL/GenBank/DDBJ databases">
        <authorList>
            <person name="Hwang J.C."/>
        </authorList>
    </citation>
    <scope>NUCLEOTIDE SEQUENCE [LARGE SCALE GENOMIC DNA]</scope>
    <source>
        <strain evidence="5 6">IMCC35001</strain>
    </source>
</reference>
<comment type="caution">
    <text evidence="5">The sequence shown here is derived from an EMBL/GenBank/DDBJ whole genome shotgun (WGS) entry which is preliminary data.</text>
</comment>
<dbReference type="SMART" id="SM01154">
    <property type="entry name" value="DUF1704"/>
    <property type="match status" value="1"/>
</dbReference>
<sequence length="666" mass="75595">MQTLSLTESIARIEAAIPFTAVVEGSLEIKVDAYLPVVATAIHAGGRLRRELADNCLLSDQERYFEEDPATDQFISSQPITLVGRDSRFEYDLNRPRALSTYYKSAWSKQVWRRALSDKQRAASQNKHLTFYRLYDALIQKLESLHRNVLVYDIHSYNYRRIDRPTPVFNVGTAQIDMERWGSVVQRFCRELGRIQLPDVEVNASLDEVFQGRGYLIAHTNARFDRTLVLPTEVKKVYMDEEQGSLFPLVVQSLSMGMKEAFTQTAAYFDQRHNKRVKANKHQMLSQVIDPDVLELDRQLAAIGKGLETLPYLNPLNTEQERRRYRSGCARYSPRFRYKPLTMDPFLFKEKLYQLPFERISDPAIRDLYQGIADNLSRRVDMLTSVGSEEFRYASLRYYGRPDLEAVQKARFLLQAAPLPTDEQNKPAVSAEQAVHRLQLCADGWGLSCRVQLSSRLAAKAMVVSGKGKPSLLINKNRSYTDRELSALELHELGIHVATTLNGRRQPLQVLNLGLPGANQTQEGLAIMAEYCGGTLTLERLKTLASRVLAVDSMLVDNNFEMTMQMLVDEARLNQDSAFDVAVRVYRAGGLTKDYQYLTGFLKILELADNRSLAPLLAGKASLENLDLLEELCQRCWLTAPASLVALKAEKGADPIIQYLVRSLRH</sequence>
<dbReference type="InterPro" id="IPR012548">
    <property type="entry name" value="MATCAP"/>
</dbReference>
<accession>A0A4U1BHL3</accession>
<dbReference type="Gene3D" id="3.40.630.40">
    <property type="entry name" value="Zn-dependent exopeptidases"/>
    <property type="match status" value="1"/>
</dbReference>
<keyword evidence="3" id="KW-0378">Hydrolase</keyword>
<dbReference type="InterPro" id="IPR012656">
    <property type="entry name" value="CHP02421_QEGLA"/>
</dbReference>
<dbReference type="InterPro" id="IPR007709">
    <property type="entry name" value="N-FG_amidohydro"/>
</dbReference>
<dbReference type="PANTHER" id="PTHR31817">
    <property type="match status" value="1"/>
</dbReference>
<evidence type="ECO:0000256" key="4">
    <source>
        <dbReference type="ARBA" id="ARBA00023049"/>
    </source>
</evidence>
<dbReference type="SUPFAM" id="SSF53187">
    <property type="entry name" value="Zn-dependent exopeptidases"/>
    <property type="match status" value="1"/>
</dbReference>
<name>A0A4U1BHL3_9GAMM</name>
<dbReference type="AlphaFoldDB" id="A0A4U1BHL3"/>
<dbReference type="Pfam" id="PF08014">
    <property type="entry name" value="MATCAP"/>
    <property type="match status" value="1"/>
</dbReference>
<evidence type="ECO:0000313" key="5">
    <source>
        <dbReference type="EMBL" id="TKB50554.1"/>
    </source>
</evidence>
<organism evidence="5 6">
    <name type="scientific">Ferrimonas sediminicola</name>
    <dbReference type="NCBI Taxonomy" id="2569538"/>
    <lineage>
        <taxon>Bacteria</taxon>
        <taxon>Pseudomonadati</taxon>
        <taxon>Pseudomonadota</taxon>
        <taxon>Gammaproteobacteria</taxon>
        <taxon>Alteromonadales</taxon>
        <taxon>Ferrimonadaceae</taxon>
        <taxon>Ferrimonas</taxon>
    </lineage>
</organism>
<gene>
    <name evidence="5" type="ORF">FCL40_05230</name>
</gene>
<evidence type="ECO:0000256" key="1">
    <source>
        <dbReference type="ARBA" id="ARBA00001947"/>
    </source>
</evidence>
<dbReference type="NCBIfam" id="TIGR02421">
    <property type="entry name" value="QEGLA"/>
    <property type="match status" value="1"/>
</dbReference>
<evidence type="ECO:0000256" key="3">
    <source>
        <dbReference type="ARBA" id="ARBA00022801"/>
    </source>
</evidence>
<protein>
    <submittedName>
        <fullName evidence="5">Flavohemoglobin expression-modulating QEGLA motif protein</fullName>
    </submittedName>
</protein>
<dbReference type="GO" id="GO:0008237">
    <property type="term" value="F:metallopeptidase activity"/>
    <property type="evidence" value="ECO:0007669"/>
    <property type="project" value="UniProtKB-KW"/>
</dbReference>
<proteinExistence type="predicted"/>
<dbReference type="RefSeq" id="WP_136852034.1">
    <property type="nucleotide sequence ID" value="NZ_SWCI01000002.1"/>
</dbReference>
<dbReference type="PANTHER" id="PTHR31817:SF0">
    <property type="entry name" value="CHROMOSOME UNDETERMINED SCAFFOLD_67, WHOLE GENOME SHOTGUN SEQUENCE"/>
    <property type="match status" value="1"/>
</dbReference>
<evidence type="ECO:0000313" key="6">
    <source>
        <dbReference type="Proteomes" id="UP000305674"/>
    </source>
</evidence>
<dbReference type="Pfam" id="PF05013">
    <property type="entry name" value="FGase"/>
    <property type="match status" value="1"/>
</dbReference>